<keyword evidence="1" id="KW-0812">Transmembrane</keyword>
<keyword evidence="1" id="KW-1133">Transmembrane helix</keyword>
<dbReference type="EMBL" id="JBHTLT010000026">
    <property type="protein sequence ID" value="MFD1204535.1"/>
    <property type="molecule type" value="Genomic_DNA"/>
</dbReference>
<comment type="caution">
    <text evidence="2">The sequence shown here is derived from an EMBL/GenBank/DDBJ whole genome shotgun (WGS) entry which is preliminary data.</text>
</comment>
<reference evidence="3" key="1">
    <citation type="journal article" date="2019" name="Int. J. Syst. Evol. Microbiol.">
        <title>The Global Catalogue of Microorganisms (GCM) 10K type strain sequencing project: providing services to taxonomists for standard genome sequencing and annotation.</title>
        <authorList>
            <consortium name="The Broad Institute Genomics Platform"/>
            <consortium name="The Broad Institute Genome Sequencing Center for Infectious Disease"/>
            <person name="Wu L."/>
            <person name="Ma J."/>
        </authorList>
    </citation>
    <scope>NUCLEOTIDE SEQUENCE [LARGE SCALE GENOMIC DNA]</scope>
    <source>
        <strain evidence="3">CCUG 53915</strain>
    </source>
</reference>
<organism evidence="2 3">
    <name type="scientific">Sporosarcina contaminans</name>
    <dbReference type="NCBI Taxonomy" id="633403"/>
    <lineage>
        <taxon>Bacteria</taxon>
        <taxon>Bacillati</taxon>
        <taxon>Bacillota</taxon>
        <taxon>Bacilli</taxon>
        <taxon>Bacillales</taxon>
        <taxon>Caryophanaceae</taxon>
        <taxon>Sporosarcina</taxon>
    </lineage>
</organism>
<evidence type="ECO:0000313" key="3">
    <source>
        <dbReference type="Proteomes" id="UP001597231"/>
    </source>
</evidence>
<protein>
    <submittedName>
        <fullName evidence="2">Holin-like toxin</fullName>
    </submittedName>
</protein>
<dbReference type="Proteomes" id="UP001597231">
    <property type="component" value="Unassembled WGS sequence"/>
</dbReference>
<keyword evidence="1" id="KW-0472">Membrane</keyword>
<proteinExistence type="predicted"/>
<keyword evidence="3" id="KW-1185">Reference proteome</keyword>
<gene>
    <name evidence="2" type="ORF">ACFQ38_05345</name>
</gene>
<evidence type="ECO:0000256" key="1">
    <source>
        <dbReference type="SAM" id="Phobius"/>
    </source>
</evidence>
<name>A0ABW3TVW0_9BACL</name>
<sequence length="31" mass="3495">MTIYEALNLMIAFSGLIVTLLALSYTFTKKK</sequence>
<accession>A0ABW3TVW0</accession>
<feature type="transmembrane region" description="Helical" evidence="1">
    <location>
        <begin position="6"/>
        <end position="27"/>
    </location>
</feature>
<evidence type="ECO:0000313" key="2">
    <source>
        <dbReference type="EMBL" id="MFD1204535.1"/>
    </source>
</evidence>
<dbReference type="InterPro" id="IPR031616">
    <property type="entry name" value="BsrE-like"/>
</dbReference>
<dbReference type="Pfam" id="PF16935">
    <property type="entry name" value="Hol_Tox"/>
    <property type="match status" value="1"/>
</dbReference>
<dbReference type="RefSeq" id="WP_336825631.1">
    <property type="nucleotide sequence ID" value="NZ_JBHTLT010000026.1"/>
</dbReference>